<protein>
    <submittedName>
        <fullName evidence="3">SGNH hydrolase</fullName>
    </submittedName>
</protein>
<dbReference type="EMBL" id="ML119138">
    <property type="protein sequence ID" value="RPB11009.1"/>
    <property type="molecule type" value="Genomic_DNA"/>
</dbReference>
<dbReference type="Proteomes" id="UP000277580">
    <property type="component" value="Unassembled WGS sequence"/>
</dbReference>
<dbReference type="AlphaFoldDB" id="A0A3N4KNN7"/>
<evidence type="ECO:0000313" key="4">
    <source>
        <dbReference type="Proteomes" id="UP000277580"/>
    </source>
</evidence>
<evidence type="ECO:0000259" key="2">
    <source>
        <dbReference type="Pfam" id="PF13472"/>
    </source>
</evidence>
<sequence>MKVSVLLSLLGVSFQIVAAAPAKHQKAAESKPSVFLLAGDSTTATQAANGGGWGDGFKNFTLKAPSFAINYGHNGATTSSFISGGDWATVLGKVEAYAGNSTVYVTIQFGHNDMKLTNYTETFKTNLRRMVADVKERNGEPVLVTSLSRRNYNANGTIADTLAPWAGYAIEVAEETETHYIDLWKNSVHYLEQIGQPASLKLALNDNDRTHLNVPGSIVFGRMVSDLLKWEIPAIGEVVKENATLSEQIWSGVATF</sequence>
<keyword evidence="4" id="KW-1185">Reference proteome</keyword>
<gene>
    <name evidence="3" type="ORF">P167DRAFT_524863</name>
</gene>
<dbReference type="InterPro" id="IPR036514">
    <property type="entry name" value="SGNH_hydro_sf"/>
</dbReference>
<dbReference type="InParanoid" id="A0A3N4KNN7"/>
<dbReference type="InterPro" id="IPR013830">
    <property type="entry name" value="SGNH_hydro"/>
</dbReference>
<dbReference type="Pfam" id="PF13472">
    <property type="entry name" value="Lipase_GDSL_2"/>
    <property type="match status" value="1"/>
</dbReference>
<dbReference type="STRING" id="1392247.A0A3N4KNN7"/>
<dbReference type="GO" id="GO:0016787">
    <property type="term" value="F:hydrolase activity"/>
    <property type="evidence" value="ECO:0007669"/>
    <property type="project" value="UniProtKB-KW"/>
</dbReference>
<organism evidence="3 4">
    <name type="scientific">Morchella conica CCBAS932</name>
    <dbReference type="NCBI Taxonomy" id="1392247"/>
    <lineage>
        <taxon>Eukaryota</taxon>
        <taxon>Fungi</taxon>
        <taxon>Dikarya</taxon>
        <taxon>Ascomycota</taxon>
        <taxon>Pezizomycotina</taxon>
        <taxon>Pezizomycetes</taxon>
        <taxon>Pezizales</taxon>
        <taxon>Morchellaceae</taxon>
        <taxon>Morchella</taxon>
    </lineage>
</organism>
<proteinExistence type="predicted"/>
<dbReference type="InterPro" id="IPR037459">
    <property type="entry name" value="RhgT-like"/>
</dbReference>
<keyword evidence="1" id="KW-0732">Signal</keyword>
<dbReference type="Gene3D" id="3.40.50.1110">
    <property type="entry name" value="SGNH hydrolase"/>
    <property type="match status" value="1"/>
</dbReference>
<accession>A0A3N4KNN7</accession>
<dbReference type="PANTHER" id="PTHR43695">
    <property type="entry name" value="PUTATIVE (AFU_ORTHOLOGUE AFUA_2G17250)-RELATED"/>
    <property type="match status" value="1"/>
</dbReference>
<dbReference type="OrthoDB" id="5041285at2759"/>
<keyword evidence="3" id="KW-0378">Hydrolase</keyword>
<evidence type="ECO:0000256" key="1">
    <source>
        <dbReference type="SAM" id="SignalP"/>
    </source>
</evidence>
<dbReference type="PANTHER" id="PTHR43695:SF2">
    <property type="entry name" value="PUTATIVE (AFU_ORTHOLOGUE AFUA_2G17250)-RELATED"/>
    <property type="match status" value="1"/>
</dbReference>
<dbReference type="CDD" id="cd01821">
    <property type="entry name" value="Rhamnogalacturan_acetylesterase_like"/>
    <property type="match status" value="1"/>
</dbReference>
<feature type="chain" id="PRO_5018080927" evidence="1">
    <location>
        <begin position="20"/>
        <end position="256"/>
    </location>
</feature>
<feature type="signal peptide" evidence="1">
    <location>
        <begin position="1"/>
        <end position="19"/>
    </location>
</feature>
<name>A0A3N4KNN7_9PEZI</name>
<feature type="domain" description="SGNH hydrolase-type esterase" evidence="2">
    <location>
        <begin position="38"/>
        <end position="216"/>
    </location>
</feature>
<dbReference type="SUPFAM" id="SSF52266">
    <property type="entry name" value="SGNH hydrolase"/>
    <property type="match status" value="1"/>
</dbReference>
<evidence type="ECO:0000313" key="3">
    <source>
        <dbReference type="EMBL" id="RPB11009.1"/>
    </source>
</evidence>
<reference evidence="3 4" key="1">
    <citation type="journal article" date="2018" name="Nat. Ecol. Evol.">
        <title>Pezizomycetes genomes reveal the molecular basis of ectomycorrhizal truffle lifestyle.</title>
        <authorList>
            <person name="Murat C."/>
            <person name="Payen T."/>
            <person name="Noel B."/>
            <person name="Kuo A."/>
            <person name="Morin E."/>
            <person name="Chen J."/>
            <person name="Kohler A."/>
            <person name="Krizsan K."/>
            <person name="Balestrini R."/>
            <person name="Da Silva C."/>
            <person name="Montanini B."/>
            <person name="Hainaut M."/>
            <person name="Levati E."/>
            <person name="Barry K.W."/>
            <person name="Belfiori B."/>
            <person name="Cichocki N."/>
            <person name="Clum A."/>
            <person name="Dockter R.B."/>
            <person name="Fauchery L."/>
            <person name="Guy J."/>
            <person name="Iotti M."/>
            <person name="Le Tacon F."/>
            <person name="Lindquist E.A."/>
            <person name="Lipzen A."/>
            <person name="Malagnac F."/>
            <person name="Mello A."/>
            <person name="Molinier V."/>
            <person name="Miyauchi S."/>
            <person name="Poulain J."/>
            <person name="Riccioni C."/>
            <person name="Rubini A."/>
            <person name="Sitrit Y."/>
            <person name="Splivallo R."/>
            <person name="Traeger S."/>
            <person name="Wang M."/>
            <person name="Zifcakova L."/>
            <person name="Wipf D."/>
            <person name="Zambonelli A."/>
            <person name="Paolocci F."/>
            <person name="Nowrousian M."/>
            <person name="Ottonello S."/>
            <person name="Baldrian P."/>
            <person name="Spatafora J.W."/>
            <person name="Henrissat B."/>
            <person name="Nagy L.G."/>
            <person name="Aury J.M."/>
            <person name="Wincker P."/>
            <person name="Grigoriev I.V."/>
            <person name="Bonfante P."/>
            <person name="Martin F.M."/>
        </authorList>
    </citation>
    <scope>NUCLEOTIDE SEQUENCE [LARGE SCALE GENOMIC DNA]</scope>
    <source>
        <strain evidence="3 4">CCBAS932</strain>
    </source>
</reference>